<protein>
    <recommendedName>
        <fullName evidence="2 9">Leucine--tRNA ligase</fullName>
        <ecNumber evidence="2 9">6.1.1.4</ecNumber>
    </recommendedName>
</protein>
<proteinExistence type="inferred from homology"/>
<dbReference type="InterPro" id="IPR009008">
    <property type="entry name" value="Val/Leu/Ile-tRNA-synth_edit"/>
</dbReference>
<feature type="domain" description="Aminoacyl-tRNA synthetase class Ia" evidence="11">
    <location>
        <begin position="415"/>
        <end position="612"/>
    </location>
</feature>
<feature type="domain" description="Leucyl-tRNA synthetase editing" evidence="14">
    <location>
        <begin position="222"/>
        <end position="403"/>
    </location>
</feature>
<dbReference type="InterPro" id="IPR025709">
    <property type="entry name" value="Leu_tRNA-synth_edit"/>
</dbReference>
<comment type="similarity">
    <text evidence="1 10">Belongs to the class-I aminoacyl-tRNA synthetase family.</text>
</comment>
<accession>A0A7K4BZT1</accession>
<evidence type="ECO:0000256" key="7">
    <source>
        <dbReference type="ARBA" id="ARBA00023146"/>
    </source>
</evidence>
<evidence type="ECO:0000259" key="12">
    <source>
        <dbReference type="Pfam" id="PF08264"/>
    </source>
</evidence>
<dbReference type="EMBL" id="JAAZKV010000020">
    <property type="protein sequence ID" value="NMA44738.1"/>
    <property type="molecule type" value="Genomic_DNA"/>
</dbReference>
<dbReference type="Pfam" id="PF13603">
    <property type="entry name" value="tRNA-synt_1_2"/>
    <property type="match status" value="1"/>
</dbReference>
<dbReference type="NCBIfam" id="TIGR00396">
    <property type="entry name" value="leuS_bact"/>
    <property type="match status" value="1"/>
</dbReference>
<gene>
    <name evidence="15" type="ORF">GX950_02940</name>
</gene>
<dbReference type="InterPro" id="IPR015413">
    <property type="entry name" value="Methionyl/Leucyl_tRNA_Synth"/>
</dbReference>
<dbReference type="Gene3D" id="1.10.10.720">
    <property type="entry name" value="leucyl-tRNA synthetase"/>
    <property type="match status" value="1"/>
</dbReference>
<dbReference type="FunFam" id="3.40.50.620:FF:000003">
    <property type="entry name" value="Leucine--tRNA ligase"/>
    <property type="match status" value="1"/>
</dbReference>
<dbReference type="Gene3D" id="3.30.2320.20">
    <property type="entry name" value="Class I aminoacyl-tRNA synthetases (RS)"/>
    <property type="match status" value="1"/>
</dbReference>
<evidence type="ECO:0000256" key="4">
    <source>
        <dbReference type="ARBA" id="ARBA00022741"/>
    </source>
</evidence>
<evidence type="ECO:0000313" key="15">
    <source>
        <dbReference type="EMBL" id="NMA44738.1"/>
    </source>
</evidence>
<dbReference type="SUPFAM" id="SSF47323">
    <property type="entry name" value="Anticodon-binding domain of a subclass of class I aminoacyl-tRNA synthetases"/>
    <property type="match status" value="1"/>
</dbReference>
<dbReference type="Proteomes" id="UP000526302">
    <property type="component" value="Unassembled WGS sequence"/>
</dbReference>
<evidence type="ECO:0000259" key="13">
    <source>
        <dbReference type="Pfam" id="PF09334"/>
    </source>
</evidence>
<evidence type="ECO:0000256" key="10">
    <source>
        <dbReference type="RuleBase" id="RU363039"/>
    </source>
</evidence>
<dbReference type="CDD" id="cd00812">
    <property type="entry name" value="LeuRS_core"/>
    <property type="match status" value="1"/>
</dbReference>
<dbReference type="Pfam" id="PF00133">
    <property type="entry name" value="tRNA-synt_1"/>
    <property type="match status" value="1"/>
</dbReference>
<evidence type="ECO:0000256" key="8">
    <source>
        <dbReference type="ARBA" id="ARBA00047469"/>
    </source>
</evidence>
<dbReference type="InterPro" id="IPR002302">
    <property type="entry name" value="Leu-tRNA-ligase"/>
</dbReference>
<evidence type="ECO:0000259" key="11">
    <source>
        <dbReference type="Pfam" id="PF00133"/>
    </source>
</evidence>
<dbReference type="Gene3D" id="3.40.50.620">
    <property type="entry name" value="HUPs"/>
    <property type="match status" value="2"/>
</dbReference>
<keyword evidence="6 10" id="KW-0648">Protein biosynthesis</keyword>
<evidence type="ECO:0000259" key="14">
    <source>
        <dbReference type="Pfam" id="PF13603"/>
    </source>
</evidence>
<dbReference type="AlphaFoldDB" id="A0A7K4BZT1"/>
<dbReference type="GO" id="GO:0004823">
    <property type="term" value="F:leucine-tRNA ligase activity"/>
    <property type="evidence" value="ECO:0007669"/>
    <property type="project" value="UniProtKB-UniRule"/>
</dbReference>
<name>A0A7K4BZT1_9ARCH</name>
<dbReference type="InterPro" id="IPR002300">
    <property type="entry name" value="aa-tRNA-synth_Ia"/>
</dbReference>
<evidence type="ECO:0000256" key="9">
    <source>
        <dbReference type="NCBIfam" id="TIGR00396"/>
    </source>
</evidence>
<dbReference type="SUPFAM" id="SSF52374">
    <property type="entry name" value="Nucleotidylyl transferase"/>
    <property type="match status" value="1"/>
</dbReference>
<evidence type="ECO:0000313" key="16">
    <source>
        <dbReference type="Proteomes" id="UP000526302"/>
    </source>
</evidence>
<dbReference type="HAMAP" id="MF_00049_B">
    <property type="entry name" value="Leu_tRNA_synth_B"/>
    <property type="match status" value="1"/>
</dbReference>
<dbReference type="InterPro" id="IPR009080">
    <property type="entry name" value="tRNAsynth_Ia_anticodon-bd"/>
</dbReference>
<dbReference type="PANTHER" id="PTHR43740:SF2">
    <property type="entry name" value="LEUCINE--TRNA LIGASE, MITOCHONDRIAL"/>
    <property type="match status" value="1"/>
</dbReference>
<keyword evidence="5 10" id="KW-0067">ATP-binding</keyword>
<evidence type="ECO:0000256" key="3">
    <source>
        <dbReference type="ARBA" id="ARBA00022598"/>
    </source>
</evidence>
<dbReference type="GO" id="GO:0005737">
    <property type="term" value="C:cytoplasm"/>
    <property type="evidence" value="ECO:0007669"/>
    <property type="project" value="UniProtKB-UniRule"/>
</dbReference>
<keyword evidence="3 10" id="KW-0436">Ligase</keyword>
<keyword evidence="4 10" id="KW-0547">Nucleotide-binding</keyword>
<feature type="domain" description="Methionyl/Leucyl tRNA synthetase" evidence="13">
    <location>
        <begin position="40"/>
        <end position="176"/>
    </location>
</feature>
<dbReference type="PANTHER" id="PTHR43740">
    <property type="entry name" value="LEUCYL-TRNA SYNTHETASE"/>
    <property type="match status" value="1"/>
</dbReference>
<dbReference type="FunFam" id="3.40.50.620:FF:000100">
    <property type="entry name" value="probable leucine--tRNA ligase, mitochondrial"/>
    <property type="match status" value="1"/>
</dbReference>
<dbReference type="InterPro" id="IPR014729">
    <property type="entry name" value="Rossmann-like_a/b/a_fold"/>
</dbReference>
<evidence type="ECO:0000256" key="2">
    <source>
        <dbReference type="ARBA" id="ARBA00013164"/>
    </source>
</evidence>
<dbReference type="GO" id="GO:0006429">
    <property type="term" value="P:leucyl-tRNA aminoacylation"/>
    <property type="evidence" value="ECO:0007669"/>
    <property type="project" value="UniProtKB-UniRule"/>
</dbReference>
<dbReference type="SUPFAM" id="SSF50677">
    <property type="entry name" value="ValRS/IleRS/LeuRS editing domain"/>
    <property type="match status" value="1"/>
</dbReference>
<dbReference type="EC" id="6.1.1.4" evidence="2 9"/>
<comment type="caution">
    <text evidence="15">The sequence shown here is derived from an EMBL/GenBank/DDBJ whole genome shotgun (WGS) entry which is preliminary data.</text>
</comment>
<comment type="catalytic activity">
    <reaction evidence="8">
        <text>tRNA(Leu) + L-leucine + ATP = L-leucyl-tRNA(Leu) + AMP + diphosphate</text>
        <dbReference type="Rhea" id="RHEA:11688"/>
        <dbReference type="Rhea" id="RHEA-COMP:9613"/>
        <dbReference type="Rhea" id="RHEA-COMP:9622"/>
        <dbReference type="ChEBI" id="CHEBI:30616"/>
        <dbReference type="ChEBI" id="CHEBI:33019"/>
        <dbReference type="ChEBI" id="CHEBI:57427"/>
        <dbReference type="ChEBI" id="CHEBI:78442"/>
        <dbReference type="ChEBI" id="CHEBI:78494"/>
        <dbReference type="ChEBI" id="CHEBI:456215"/>
        <dbReference type="EC" id="6.1.1.4"/>
    </reaction>
</comment>
<dbReference type="Pfam" id="PF09334">
    <property type="entry name" value="tRNA-synt_1g"/>
    <property type="match status" value="1"/>
</dbReference>
<evidence type="ECO:0000256" key="1">
    <source>
        <dbReference type="ARBA" id="ARBA00005594"/>
    </source>
</evidence>
<evidence type="ECO:0000256" key="6">
    <source>
        <dbReference type="ARBA" id="ARBA00022917"/>
    </source>
</evidence>
<dbReference type="PRINTS" id="PR00985">
    <property type="entry name" value="TRNASYNTHLEU"/>
</dbReference>
<keyword evidence="7 10" id="KW-0030">Aminoacyl-tRNA synthetase</keyword>
<dbReference type="GO" id="GO:0002161">
    <property type="term" value="F:aminoacyl-tRNA deacylase activity"/>
    <property type="evidence" value="ECO:0007669"/>
    <property type="project" value="InterPro"/>
</dbReference>
<dbReference type="GO" id="GO:0005524">
    <property type="term" value="F:ATP binding"/>
    <property type="evidence" value="ECO:0007669"/>
    <property type="project" value="UniProtKB-KW"/>
</dbReference>
<organism evidence="15 16">
    <name type="scientific">Candidatus Iainarchaeum sp</name>
    <dbReference type="NCBI Taxonomy" id="3101447"/>
    <lineage>
        <taxon>Archaea</taxon>
        <taxon>Candidatus Iainarchaeota</taxon>
        <taxon>Candidatus Iainarchaeia</taxon>
        <taxon>Candidatus Iainarchaeales</taxon>
        <taxon>Candidatus Iainarchaeaceae</taxon>
        <taxon>Candidatus Iainarchaeum</taxon>
    </lineage>
</organism>
<evidence type="ECO:0000256" key="5">
    <source>
        <dbReference type="ARBA" id="ARBA00022840"/>
    </source>
</evidence>
<sequence>MVEVDFRSIESKWQERWEKENTFFTSNDSNKKKFFVLEMFPYPSATGLHMGHALNYIIGDIQARFRRMNGCNVLYPMGYDALGLPAENAAIKAKKHPSDYTNESINNFMIQQKALGLSYDWSKLVKTSDPEYYKWNQYFFLKFLEKGLVYRKKSAVNWCSKCNTVLANEQVHSGKCWRHEDTDVEIKHLEQWFIKTTNYAEELNEMIEGLDWPARIKAMQTNWIGKSFGTEINFTINEKVWPIFTTRPDTIFGVTFLVISAQHSKLFEIVTPEQKSSVEEFLKKLRSVSEKEMDAMDKEGVFTGAYAINPINGEKVPVYAGNFVVADYGSGMVMAVPTHDQRDFEFAKKYNIPLRVVICPEGKKLVAEEMTCAYTGEGVLVNSNEFSGQKNVEAMKKITEYLEKKGVGKKTINFKLRDWLVSRQRYWGTPIPIIYCEKCGIVPVPEKDLPIKLPYEVTFGEGNPLLSNKEFVNCKCPKCGTSARRETDTMDTFFDSSWYYLRYMDATNSEVPFVKETVKKWLPVDQYIGGAEHACMHLIYARFFTKALRDLGYLDFDEPFTKLFNQGMLHGADGNKMSKSLGNVINPLDVIEKYSTDSLRFNTVSLSAPNSDSVWSDNGMESSHKFLQKVYSVLSEIKIGSSTKIIESKINKTIKEYSFDIDNFKYNLGVIKLRSLIDAISQEQEISKNDLESVLKLFSPICPHFTEEIFHTRIKNSMISLEEWPKCDESKIDLHLEKIEEVISSLRVDIIKIKELAKIEKVKKVKIIVAPQWKWEAISVIRDACKEKPDFSVAMKALMSKEEYKKHGGEIQNFIKTTLSRLSDFSEIKPFNEVELFNEAKTVLESEFGSIEVVKAEDCNEPKAKNAFPTKPALIIE</sequence>
<dbReference type="InterPro" id="IPR013155">
    <property type="entry name" value="M/V/L/I-tRNA-synth_anticd-bd"/>
</dbReference>
<feature type="domain" description="Methionyl/Valyl/Leucyl/Isoleucyl-tRNA synthetase anticodon-binding" evidence="12">
    <location>
        <begin position="644"/>
        <end position="765"/>
    </location>
</feature>
<dbReference type="Pfam" id="PF08264">
    <property type="entry name" value="Anticodon_1"/>
    <property type="match status" value="1"/>
</dbReference>
<reference evidence="15 16" key="1">
    <citation type="journal article" date="2020" name="Biotechnol. Biofuels">
        <title>New insights from the biogas microbiome by comprehensive genome-resolved metagenomics of nearly 1600 species originating from multiple anaerobic digesters.</title>
        <authorList>
            <person name="Campanaro S."/>
            <person name="Treu L."/>
            <person name="Rodriguez-R L.M."/>
            <person name="Kovalovszki A."/>
            <person name="Ziels R.M."/>
            <person name="Maus I."/>
            <person name="Zhu X."/>
            <person name="Kougias P.G."/>
            <person name="Basile A."/>
            <person name="Luo G."/>
            <person name="Schluter A."/>
            <person name="Konstantinidis K.T."/>
            <person name="Angelidaki I."/>
        </authorList>
    </citation>
    <scope>NUCLEOTIDE SEQUENCE [LARGE SCALE GENOMIC DNA]</scope>
    <source>
        <strain evidence="15">AS22ysBPME_79</strain>
    </source>
</reference>
<dbReference type="Gene3D" id="1.10.730.10">
    <property type="entry name" value="Isoleucyl-tRNA Synthetase, Domain 1"/>
    <property type="match status" value="2"/>
</dbReference>